<dbReference type="AlphaFoldDB" id="A0A1H6FBL4"/>
<evidence type="ECO:0000313" key="2">
    <source>
        <dbReference type="Proteomes" id="UP000236724"/>
    </source>
</evidence>
<accession>A0A1H6FBL4</accession>
<dbReference type="Proteomes" id="UP000236724">
    <property type="component" value="Unassembled WGS sequence"/>
</dbReference>
<reference evidence="1 2" key="1">
    <citation type="submission" date="2016-10" db="EMBL/GenBank/DDBJ databases">
        <authorList>
            <person name="de Groot N.N."/>
        </authorList>
    </citation>
    <scope>NUCLEOTIDE SEQUENCE [LARGE SCALE GENOMIC DNA]</scope>
    <source>
        <strain evidence="1">MBHS1</strain>
    </source>
</reference>
<proteinExistence type="predicted"/>
<organism evidence="1 2">
    <name type="scientific">Candidatus Venteria ishoeyi</name>
    <dbReference type="NCBI Taxonomy" id="1899563"/>
    <lineage>
        <taxon>Bacteria</taxon>
        <taxon>Pseudomonadati</taxon>
        <taxon>Pseudomonadota</taxon>
        <taxon>Gammaproteobacteria</taxon>
        <taxon>Thiotrichales</taxon>
        <taxon>Thiotrichaceae</taxon>
        <taxon>Venteria</taxon>
    </lineage>
</organism>
<sequence length="160" mass="19114">MALHRIWSLRGKIFISLGLKDKATNYLEKAFSVNHEDSNTIELLMKLNADTSKMRQCYFDTLIENNEFDKLDQFFRKYQNEENLLEIYTRKLSWNSSTSSSFHLNKLFDYFPDNKVILKNYLNNLIDKKSFKELDRLIELKPNNKDIIISYTNLLIKDKK</sequence>
<dbReference type="EMBL" id="FMSV02000491">
    <property type="protein sequence ID" value="SEH06395.1"/>
    <property type="molecule type" value="Genomic_DNA"/>
</dbReference>
<dbReference type="InterPro" id="IPR011990">
    <property type="entry name" value="TPR-like_helical_dom_sf"/>
</dbReference>
<dbReference type="Gene3D" id="1.25.40.10">
    <property type="entry name" value="Tetratricopeptide repeat domain"/>
    <property type="match status" value="1"/>
</dbReference>
<name>A0A1H6FBL4_9GAMM</name>
<dbReference type="RefSeq" id="WP_146066733.1">
    <property type="nucleotide sequence ID" value="NZ_FMSV02000491.1"/>
</dbReference>
<keyword evidence="2" id="KW-1185">Reference proteome</keyword>
<evidence type="ECO:0008006" key="3">
    <source>
        <dbReference type="Google" id="ProtNLM"/>
    </source>
</evidence>
<gene>
    <name evidence="1" type="ORF">MBHS_02257</name>
</gene>
<evidence type="ECO:0000313" key="1">
    <source>
        <dbReference type="EMBL" id="SEH06395.1"/>
    </source>
</evidence>
<protein>
    <recommendedName>
        <fullName evidence="3">Tetratricopeptide repeat protein</fullName>
    </recommendedName>
</protein>